<dbReference type="PANTHER" id="PTHR43096">
    <property type="entry name" value="DNAJ HOMOLOG 1, MITOCHONDRIAL-RELATED"/>
    <property type="match status" value="1"/>
</dbReference>
<feature type="binding site" evidence="14">
    <location>
        <position position="167"/>
    </location>
    <ligand>
        <name>Zn(2+)</name>
        <dbReference type="ChEBI" id="CHEBI:29105"/>
        <label>2</label>
    </ligand>
</feature>
<dbReference type="PANTHER" id="PTHR43096:SF48">
    <property type="entry name" value="CHAPERONE PROTEIN DNAJ"/>
    <property type="match status" value="1"/>
</dbReference>
<evidence type="ECO:0000256" key="4">
    <source>
        <dbReference type="ARBA" id="ARBA00022705"/>
    </source>
</evidence>
<keyword evidence="10 14" id="KW-0143">Chaperone</keyword>
<feature type="binding site" evidence="14">
    <location>
        <position position="189"/>
    </location>
    <ligand>
        <name>Zn(2+)</name>
        <dbReference type="ChEBI" id="CHEBI:29105"/>
        <label>2</label>
    </ligand>
</feature>
<dbReference type="Pfam" id="PF00684">
    <property type="entry name" value="DnaJ_CXXCXGXG"/>
    <property type="match status" value="1"/>
</dbReference>
<evidence type="ECO:0000256" key="9">
    <source>
        <dbReference type="ARBA" id="ARBA00023016"/>
    </source>
</evidence>
<dbReference type="CDD" id="cd10719">
    <property type="entry name" value="DnaJ_zf"/>
    <property type="match status" value="1"/>
</dbReference>
<dbReference type="PROSITE" id="PS51188">
    <property type="entry name" value="ZF_CR"/>
    <property type="match status" value="1"/>
</dbReference>
<evidence type="ECO:0000259" key="16">
    <source>
        <dbReference type="PROSITE" id="PS50076"/>
    </source>
</evidence>
<feature type="binding site" evidence="14">
    <location>
        <position position="147"/>
    </location>
    <ligand>
        <name>Zn(2+)</name>
        <dbReference type="ChEBI" id="CHEBI:29105"/>
        <label>1</label>
    </ligand>
</feature>
<dbReference type="Pfam" id="PF00226">
    <property type="entry name" value="DnaJ"/>
    <property type="match status" value="1"/>
</dbReference>
<evidence type="ECO:0000256" key="15">
    <source>
        <dbReference type="PROSITE-ProRule" id="PRU00546"/>
    </source>
</evidence>
<evidence type="ECO:0000256" key="11">
    <source>
        <dbReference type="ARBA" id="ARBA00053423"/>
    </source>
</evidence>
<evidence type="ECO:0000256" key="10">
    <source>
        <dbReference type="ARBA" id="ARBA00023186"/>
    </source>
</evidence>
<dbReference type="InterPro" id="IPR012724">
    <property type="entry name" value="DnaJ"/>
</dbReference>
<dbReference type="RefSeq" id="WP_142897056.1">
    <property type="nucleotide sequence ID" value="NZ_ML660055.1"/>
</dbReference>
<evidence type="ECO:0000256" key="7">
    <source>
        <dbReference type="ARBA" id="ARBA00022771"/>
    </source>
</evidence>
<evidence type="ECO:0000259" key="17">
    <source>
        <dbReference type="PROSITE" id="PS51188"/>
    </source>
</evidence>
<evidence type="ECO:0000256" key="12">
    <source>
        <dbReference type="ARBA" id="ARBA00061004"/>
    </source>
</evidence>
<comment type="caution">
    <text evidence="18">The sequence shown here is derived from an EMBL/GenBank/DDBJ whole genome shotgun (WGS) entry which is preliminary data.</text>
</comment>
<keyword evidence="4 14" id="KW-0235">DNA replication</keyword>
<comment type="domain">
    <text evidence="14">The J domain is necessary and sufficient to stimulate DnaK ATPase activity. Zinc center 1 plays an important role in the autonomous, DnaK-independent chaperone activity of DnaJ. Zinc center 2 is essential for interaction with DnaK and for DnaJ activity.</text>
</comment>
<feature type="binding site" evidence="14">
    <location>
        <position position="164"/>
    </location>
    <ligand>
        <name>Zn(2+)</name>
        <dbReference type="ChEBI" id="CHEBI:29105"/>
        <label>2</label>
    </ligand>
</feature>
<dbReference type="InterPro" id="IPR002939">
    <property type="entry name" value="DnaJ_C"/>
</dbReference>
<dbReference type="GO" id="GO:0006260">
    <property type="term" value="P:DNA replication"/>
    <property type="evidence" value="ECO:0007669"/>
    <property type="project" value="UniProtKB-KW"/>
</dbReference>
<comment type="cofactor">
    <cofactor evidence="14">
        <name>Zn(2+)</name>
        <dbReference type="ChEBI" id="CHEBI:29105"/>
    </cofactor>
    <text evidence="14">Binds 2 Zn(2+) ions per monomer.</text>
</comment>
<keyword evidence="8 14" id="KW-0862">Zinc</keyword>
<dbReference type="Gene3D" id="2.60.260.20">
    <property type="entry name" value="Urease metallochaperone UreE, N-terminal domain"/>
    <property type="match status" value="2"/>
</dbReference>
<sequence>MSKQDYYETLGVTRDASAADLKSAYRKLAMKYHPDRNPGDAEAEQQFKTINEAYGILKDEDSRNAYDRYGHAAFDGGGGGGRGAGGFDFNFGSGFADIFDEMFGAMGGRRGGDAARGSDLRFNMEISLEDAYSGKTTQIQVPTSVPCDVCDGSGAEKGSSPVSCSTCAGRGRVRAQQGFFTIERACPSCQGVGQVIEKPCRPCGGLGRVDKEKTLQVNVPPGVEDGTRIRLAGEGEAGMRGASPGDLYIFLSIMPHRIFQRDGANIYCRVPIPMTTAALGGSVEVPVIDGGRAKVSVPAGTQANQRFRLKGKGMTVLRSSATGDMYVEVSVETPVSLTKRQQELLREFAEEGENHKTNPESHGFFSRVKEFWEDLTE</sequence>
<dbReference type="FunFam" id="1.10.287.110:FF:000034">
    <property type="entry name" value="Chaperone protein DnaJ"/>
    <property type="match status" value="1"/>
</dbReference>
<evidence type="ECO:0000313" key="18">
    <source>
        <dbReference type="EMBL" id="TQV79876.1"/>
    </source>
</evidence>
<comment type="subcellular location">
    <subcellularLocation>
        <location evidence="1 14">Cytoplasm</location>
    </subcellularLocation>
</comment>
<dbReference type="SMART" id="SM00271">
    <property type="entry name" value="DnaJ"/>
    <property type="match status" value="1"/>
</dbReference>
<proteinExistence type="inferred from homology"/>
<dbReference type="GO" id="GO:0042026">
    <property type="term" value="P:protein refolding"/>
    <property type="evidence" value="ECO:0007669"/>
    <property type="project" value="TreeGrafter"/>
</dbReference>
<keyword evidence="5 14" id="KW-0479">Metal-binding</keyword>
<dbReference type="GO" id="GO:0005524">
    <property type="term" value="F:ATP binding"/>
    <property type="evidence" value="ECO:0007669"/>
    <property type="project" value="InterPro"/>
</dbReference>
<comment type="function">
    <text evidence="11 14">Participates actively in the response to hyperosmotic and heat shock by preventing the aggregation of stress-denatured proteins and by disaggregating proteins, also in an autonomous, DnaK-independent fashion. Unfolded proteins bind initially to DnaJ; upon interaction with the DnaJ-bound protein, DnaK hydrolyzes its bound ATP, resulting in the formation of a stable complex. GrpE releases ADP from DnaK; ATP binding to DnaK triggers the release of the substrate protein, thus completing the reaction cycle. Several rounds of ATP-dependent interactions between DnaJ, DnaK and GrpE are required for fully efficient folding. Also involved, together with DnaK and GrpE, in the DNA replication of plasmids through activation of initiation proteins.</text>
</comment>
<keyword evidence="7 14" id="KW-0863">Zinc-finger</keyword>
<protein>
    <recommendedName>
        <fullName evidence="13 14">Chaperone protein DnaJ</fullName>
    </recommendedName>
</protein>
<dbReference type="Proteomes" id="UP000315252">
    <property type="component" value="Unassembled WGS sequence"/>
</dbReference>
<dbReference type="GO" id="GO:0031072">
    <property type="term" value="F:heat shock protein binding"/>
    <property type="evidence" value="ECO:0007669"/>
    <property type="project" value="InterPro"/>
</dbReference>
<feature type="zinc finger region" description="CR-type" evidence="15">
    <location>
        <begin position="134"/>
        <end position="212"/>
    </location>
</feature>
<feature type="domain" description="CR-type" evidence="17">
    <location>
        <begin position="134"/>
        <end position="212"/>
    </location>
</feature>
<dbReference type="Pfam" id="PF01556">
    <property type="entry name" value="DnaJ_C"/>
    <property type="match status" value="1"/>
</dbReference>
<dbReference type="InterPro" id="IPR001623">
    <property type="entry name" value="DnaJ_domain"/>
</dbReference>
<keyword evidence="9 14" id="KW-0346">Stress response</keyword>
<keyword evidence="19" id="KW-1185">Reference proteome</keyword>
<dbReference type="OrthoDB" id="9779889at2"/>
<feature type="binding site" evidence="14">
    <location>
        <position position="203"/>
    </location>
    <ligand>
        <name>Zn(2+)</name>
        <dbReference type="ChEBI" id="CHEBI:29105"/>
        <label>1</label>
    </ligand>
</feature>
<evidence type="ECO:0000256" key="5">
    <source>
        <dbReference type="ARBA" id="ARBA00022723"/>
    </source>
</evidence>
<dbReference type="AlphaFoldDB" id="A0A545TRN5"/>
<feature type="repeat" description="CXXCXGXG motif" evidence="14">
    <location>
        <begin position="186"/>
        <end position="193"/>
    </location>
</feature>
<dbReference type="Gene3D" id="2.10.230.10">
    <property type="entry name" value="Heat shock protein DnaJ, cysteine-rich domain"/>
    <property type="match status" value="1"/>
</dbReference>
<dbReference type="GO" id="GO:0005737">
    <property type="term" value="C:cytoplasm"/>
    <property type="evidence" value="ECO:0007669"/>
    <property type="project" value="UniProtKB-SubCell"/>
</dbReference>
<feature type="domain" description="J" evidence="16">
    <location>
        <begin position="5"/>
        <end position="70"/>
    </location>
</feature>
<evidence type="ECO:0000256" key="6">
    <source>
        <dbReference type="ARBA" id="ARBA00022737"/>
    </source>
</evidence>
<feature type="binding site" evidence="14">
    <location>
        <position position="150"/>
    </location>
    <ligand>
        <name>Zn(2+)</name>
        <dbReference type="ChEBI" id="CHEBI:29105"/>
        <label>1</label>
    </ligand>
</feature>
<evidence type="ECO:0000256" key="13">
    <source>
        <dbReference type="ARBA" id="ARBA00067609"/>
    </source>
</evidence>
<dbReference type="SUPFAM" id="SSF49493">
    <property type="entry name" value="HSP40/DnaJ peptide-binding domain"/>
    <property type="match status" value="2"/>
</dbReference>
<dbReference type="InterPro" id="IPR036410">
    <property type="entry name" value="HSP_DnaJ_Cys-rich_dom_sf"/>
</dbReference>
<keyword evidence="6 14" id="KW-0677">Repeat</keyword>
<dbReference type="CDD" id="cd10747">
    <property type="entry name" value="DnaJ_C"/>
    <property type="match status" value="1"/>
</dbReference>
<name>A0A545TRN5_9PROT</name>
<dbReference type="InterPro" id="IPR036869">
    <property type="entry name" value="J_dom_sf"/>
</dbReference>
<feature type="repeat" description="CXXCXGXG motif" evidence="14">
    <location>
        <begin position="164"/>
        <end position="171"/>
    </location>
</feature>
<gene>
    <name evidence="14 18" type="primary">dnaJ</name>
    <name evidence="18" type="ORF">FKG95_14420</name>
</gene>
<dbReference type="PRINTS" id="PR00625">
    <property type="entry name" value="JDOMAIN"/>
</dbReference>
<dbReference type="HAMAP" id="MF_01152">
    <property type="entry name" value="DnaJ"/>
    <property type="match status" value="1"/>
</dbReference>
<dbReference type="GO" id="GO:0051082">
    <property type="term" value="F:unfolded protein binding"/>
    <property type="evidence" value="ECO:0007669"/>
    <property type="project" value="UniProtKB-UniRule"/>
</dbReference>
<dbReference type="FunFam" id="2.60.260.20:FF:000004">
    <property type="entry name" value="Molecular chaperone DnaJ"/>
    <property type="match status" value="1"/>
</dbReference>
<keyword evidence="3 14" id="KW-0963">Cytoplasm</keyword>
<organism evidence="18 19">
    <name type="scientific">Denitrobaculum tricleocarpae</name>
    <dbReference type="NCBI Taxonomy" id="2591009"/>
    <lineage>
        <taxon>Bacteria</taxon>
        <taxon>Pseudomonadati</taxon>
        <taxon>Pseudomonadota</taxon>
        <taxon>Alphaproteobacteria</taxon>
        <taxon>Rhodospirillales</taxon>
        <taxon>Rhodospirillaceae</taxon>
        <taxon>Denitrobaculum</taxon>
    </lineage>
</organism>
<evidence type="ECO:0000256" key="2">
    <source>
        <dbReference type="ARBA" id="ARBA00011738"/>
    </source>
</evidence>
<feature type="repeat" description="CXXCXGXG motif" evidence="14">
    <location>
        <begin position="200"/>
        <end position="207"/>
    </location>
</feature>
<dbReference type="Gene3D" id="1.10.287.110">
    <property type="entry name" value="DnaJ domain"/>
    <property type="match status" value="1"/>
</dbReference>
<reference evidence="18 19" key="1">
    <citation type="submission" date="2019-06" db="EMBL/GenBank/DDBJ databases">
        <title>Whole genome sequence for Rhodospirillaceae sp. R148.</title>
        <authorList>
            <person name="Wang G."/>
        </authorList>
    </citation>
    <scope>NUCLEOTIDE SEQUENCE [LARGE SCALE GENOMIC DNA]</scope>
    <source>
        <strain evidence="18 19">R148</strain>
    </source>
</reference>
<dbReference type="FunFam" id="2.10.230.10:FF:000002">
    <property type="entry name" value="Molecular chaperone DnaJ"/>
    <property type="match status" value="1"/>
</dbReference>
<dbReference type="PROSITE" id="PS50076">
    <property type="entry name" value="DNAJ_2"/>
    <property type="match status" value="1"/>
</dbReference>
<dbReference type="NCBIfam" id="TIGR02349">
    <property type="entry name" value="DnaJ_bact"/>
    <property type="match status" value="1"/>
</dbReference>
<evidence type="ECO:0000256" key="14">
    <source>
        <dbReference type="HAMAP-Rule" id="MF_01152"/>
    </source>
</evidence>
<feature type="binding site" evidence="14">
    <location>
        <position position="186"/>
    </location>
    <ligand>
        <name>Zn(2+)</name>
        <dbReference type="ChEBI" id="CHEBI:29105"/>
        <label>2</label>
    </ligand>
</feature>
<dbReference type="CDD" id="cd06257">
    <property type="entry name" value="DnaJ"/>
    <property type="match status" value="1"/>
</dbReference>
<comment type="subunit">
    <text evidence="2 14">Homodimer.</text>
</comment>
<dbReference type="GO" id="GO:0009408">
    <property type="term" value="P:response to heat"/>
    <property type="evidence" value="ECO:0007669"/>
    <property type="project" value="InterPro"/>
</dbReference>
<accession>A0A545TRN5</accession>
<feature type="repeat" description="CXXCXGXG motif" evidence="14">
    <location>
        <begin position="147"/>
        <end position="154"/>
    </location>
</feature>
<evidence type="ECO:0000256" key="3">
    <source>
        <dbReference type="ARBA" id="ARBA00022490"/>
    </source>
</evidence>
<dbReference type="SUPFAM" id="SSF46565">
    <property type="entry name" value="Chaperone J-domain"/>
    <property type="match status" value="1"/>
</dbReference>
<dbReference type="GO" id="GO:0008270">
    <property type="term" value="F:zinc ion binding"/>
    <property type="evidence" value="ECO:0007669"/>
    <property type="project" value="UniProtKB-UniRule"/>
</dbReference>
<feature type="binding site" evidence="14">
    <location>
        <position position="200"/>
    </location>
    <ligand>
        <name>Zn(2+)</name>
        <dbReference type="ChEBI" id="CHEBI:29105"/>
        <label>1</label>
    </ligand>
</feature>
<evidence type="ECO:0000256" key="8">
    <source>
        <dbReference type="ARBA" id="ARBA00022833"/>
    </source>
</evidence>
<dbReference type="SUPFAM" id="SSF57938">
    <property type="entry name" value="DnaJ/Hsp40 cysteine-rich domain"/>
    <property type="match status" value="1"/>
</dbReference>
<dbReference type="InterPro" id="IPR001305">
    <property type="entry name" value="HSP_DnaJ_Cys-rich_dom"/>
</dbReference>
<evidence type="ECO:0000313" key="19">
    <source>
        <dbReference type="Proteomes" id="UP000315252"/>
    </source>
</evidence>
<evidence type="ECO:0000256" key="1">
    <source>
        <dbReference type="ARBA" id="ARBA00004496"/>
    </source>
</evidence>
<dbReference type="EMBL" id="VHSH01000004">
    <property type="protein sequence ID" value="TQV79876.1"/>
    <property type="molecule type" value="Genomic_DNA"/>
</dbReference>
<dbReference type="InterPro" id="IPR008971">
    <property type="entry name" value="HSP40/DnaJ_pept-bd"/>
</dbReference>
<dbReference type="NCBIfam" id="NF008035">
    <property type="entry name" value="PRK10767.1"/>
    <property type="match status" value="1"/>
</dbReference>
<comment type="similarity">
    <text evidence="12 14">Belongs to the DnaJ family.</text>
</comment>